<dbReference type="PRINTS" id="PR00385">
    <property type="entry name" value="P450"/>
</dbReference>
<dbReference type="Pfam" id="PF00067">
    <property type="entry name" value="p450"/>
    <property type="match status" value="1"/>
</dbReference>
<dbReference type="InterPro" id="IPR017972">
    <property type="entry name" value="Cyt_P450_CS"/>
</dbReference>
<comment type="similarity">
    <text evidence="2 8">Belongs to the cytochrome P450 family.</text>
</comment>
<gene>
    <name evidence="9" type="ORF">BDV36DRAFT_292546</name>
</gene>
<dbReference type="InterPro" id="IPR050121">
    <property type="entry name" value="Cytochrome_P450_monoxygenase"/>
</dbReference>
<evidence type="ECO:0000256" key="7">
    <source>
        <dbReference type="ARBA" id="ARBA00023033"/>
    </source>
</evidence>
<keyword evidence="7 8" id="KW-0503">Monooxygenase</keyword>
<dbReference type="SUPFAM" id="SSF48264">
    <property type="entry name" value="Cytochrome P450"/>
    <property type="match status" value="1"/>
</dbReference>
<evidence type="ECO:0000256" key="8">
    <source>
        <dbReference type="RuleBase" id="RU000461"/>
    </source>
</evidence>
<dbReference type="InterPro" id="IPR001128">
    <property type="entry name" value="Cyt_P450"/>
</dbReference>
<evidence type="ECO:0000256" key="2">
    <source>
        <dbReference type="ARBA" id="ARBA00010617"/>
    </source>
</evidence>
<reference evidence="9 10" key="1">
    <citation type="submission" date="2019-04" db="EMBL/GenBank/DDBJ databases">
        <authorList>
            <consortium name="DOE Joint Genome Institute"/>
            <person name="Mondo S."/>
            <person name="Kjaerbolling I."/>
            <person name="Vesth T."/>
            <person name="Frisvad J.C."/>
            <person name="Nybo J.L."/>
            <person name="Theobald S."/>
            <person name="Kildgaard S."/>
            <person name="Isbrandt T."/>
            <person name="Kuo A."/>
            <person name="Sato A."/>
            <person name="Lyhne E.K."/>
            <person name="Kogle M.E."/>
            <person name="Wiebenga A."/>
            <person name="Kun R.S."/>
            <person name="Lubbers R.J."/>
            <person name="Makela M.R."/>
            <person name="Barry K."/>
            <person name="Chovatia M."/>
            <person name="Clum A."/>
            <person name="Daum C."/>
            <person name="Haridas S."/>
            <person name="He G."/>
            <person name="LaButti K."/>
            <person name="Lipzen A."/>
            <person name="Riley R."/>
            <person name="Salamov A."/>
            <person name="Simmons B.A."/>
            <person name="Magnuson J.K."/>
            <person name="Henrissat B."/>
            <person name="Mortensen U.H."/>
            <person name="Larsen T.O."/>
            <person name="Devries R.P."/>
            <person name="Grigoriev I.V."/>
            <person name="Machida M."/>
            <person name="Baker S.E."/>
            <person name="Andersen M.R."/>
            <person name="Cantor M.N."/>
            <person name="Hua S.X."/>
        </authorList>
    </citation>
    <scope>NUCLEOTIDE SEQUENCE [LARGE SCALE GENOMIC DNA]</scope>
    <source>
        <strain evidence="9 10">CBS 117616</strain>
    </source>
</reference>
<keyword evidence="5 8" id="KW-0560">Oxidoreductase</keyword>
<evidence type="ECO:0000256" key="4">
    <source>
        <dbReference type="ARBA" id="ARBA00022723"/>
    </source>
</evidence>
<evidence type="ECO:0000256" key="1">
    <source>
        <dbReference type="ARBA" id="ARBA00001971"/>
    </source>
</evidence>
<protein>
    <submittedName>
        <fullName evidence="9">Cytochrome P450</fullName>
    </submittedName>
</protein>
<name>A0ABQ6WVH9_9EURO</name>
<evidence type="ECO:0000313" key="9">
    <source>
        <dbReference type="EMBL" id="KAE8421106.1"/>
    </source>
</evidence>
<dbReference type="PANTHER" id="PTHR24305">
    <property type="entry name" value="CYTOCHROME P450"/>
    <property type="match status" value="1"/>
</dbReference>
<evidence type="ECO:0000313" key="10">
    <source>
        <dbReference type="Proteomes" id="UP000325395"/>
    </source>
</evidence>
<dbReference type="InterPro" id="IPR036396">
    <property type="entry name" value="Cyt_P450_sf"/>
</dbReference>
<dbReference type="PROSITE" id="PS00086">
    <property type="entry name" value="CYTOCHROME_P450"/>
    <property type="match status" value="1"/>
</dbReference>
<keyword evidence="6 8" id="KW-0408">Iron</keyword>
<dbReference type="InterPro" id="IPR002401">
    <property type="entry name" value="Cyt_P450_E_grp-I"/>
</dbReference>
<dbReference type="Proteomes" id="UP000325395">
    <property type="component" value="Unassembled WGS sequence"/>
</dbReference>
<accession>A0ABQ6WVH9</accession>
<comment type="cofactor">
    <cofactor evidence="1">
        <name>heme</name>
        <dbReference type="ChEBI" id="CHEBI:30413"/>
    </cofactor>
</comment>
<evidence type="ECO:0000256" key="5">
    <source>
        <dbReference type="ARBA" id="ARBA00023002"/>
    </source>
</evidence>
<evidence type="ECO:0000256" key="3">
    <source>
        <dbReference type="ARBA" id="ARBA00022617"/>
    </source>
</evidence>
<keyword evidence="3 8" id="KW-0349">Heme</keyword>
<dbReference type="EMBL" id="ML735703">
    <property type="protein sequence ID" value="KAE8421106.1"/>
    <property type="molecule type" value="Genomic_DNA"/>
</dbReference>
<keyword evidence="10" id="KW-1185">Reference proteome</keyword>
<evidence type="ECO:0000256" key="6">
    <source>
        <dbReference type="ARBA" id="ARBA00023004"/>
    </source>
</evidence>
<keyword evidence="4 8" id="KW-0479">Metal-binding</keyword>
<proteinExistence type="inferred from homology"/>
<dbReference type="Gene3D" id="1.10.630.10">
    <property type="entry name" value="Cytochrome P450"/>
    <property type="match status" value="1"/>
</dbReference>
<sequence length="198" mass="22575">MGIMFAGSGRTSTALTYLFYAISRPENTTIQSRLRGEVRSLPDGDMLALRNNLYINAVIKETFRVYPTIISTLPRTVASKIQVEDLTIPAGTFVGIQVYVHHRDPSVFPEPDMFRPERRLESTKEMDLSLTPFSLGKHICIGQNLAWEELYLAVEALMRRGFTLRLGKEMKNGDMEMEDRFNIAPRGRRLILEVILHS</sequence>
<organism evidence="9 10">
    <name type="scientific">Aspergillus pseudocaelatus</name>
    <dbReference type="NCBI Taxonomy" id="1825620"/>
    <lineage>
        <taxon>Eukaryota</taxon>
        <taxon>Fungi</taxon>
        <taxon>Dikarya</taxon>
        <taxon>Ascomycota</taxon>
        <taxon>Pezizomycotina</taxon>
        <taxon>Eurotiomycetes</taxon>
        <taxon>Eurotiomycetidae</taxon>
        <taxon>Eurotiales</taxon>
        <taxon>Aspergillaceae</taxon>
        <taxon>Aspergillus</taxon>
        <taxon>Aspergillus subgen. Circumdati</taxon>
    </lineage>
</organism>
<dbReference type="PRINTS" id="PR00463">
    <property type="entry name" value="EP450I"/>
</dbReference>
<dbReference type="PANTHER" id="PTHR24305:SF210">
    <property type="entry name" value="CYTOCHROME P450 MONOOXYGENASE ASQL-RELATED"/>
    <property type="match status" value="1"/>
</dbReference>